<dbReference type="Gene3D" id="1.10.10.10">
    <property type="entry name" value="Winged helix-like DNA-binding domain superfamily/Winged helix DNA-binding domain"/>
    <property type="match status" value="1"/>
</dbReference>
<gene>
    <name evidence="5" type="ORF">EV700_2762</name>
</gene>
<dbReference type="SMART" id="SM00895">
    <property type="entry name" value="FCD"/>
    <property type="match status" value="1"/>
</dbReference>
<dbReference type="PRINTS" id="PR00035">
    <property type="entry name" value="HTHGNTR"/>
</dbReference>
<keyword evidence="2" id="KW-0238">DNA-binding</keyword>
<dbReference type="GO" id="GO:0003700">
    <property type="term" value="F:DNA-binding transcription factor activity"/>
    <property type="evidence" value="ECO:0007669"/>
    <property type="project" value="InterPro"/>
</dbReference>
<feature type="domain" description="HTH gntR-type" evidence="4">
    <location>
        <begin position="21"/>
        <end position="88"/>
    </location>
</feature>
<accession>A0A4Q7YMJ9</accession>
<dbReference type="OrthoDB" id="9799812at2"/>
<evidence type="ECO:0000313" key="6">
    <source>
        <dbReference type="Proteomes" id="UP000292423"/>
    </source>
</evidence>
<dbReference type="PANTHER" id="PTHR43537">
    <property type="entry name" value="TRANSCRIPTIONAL REGULATOR, GNTR FAMILY"/>
    <property type="match status" value="1"/>
</dbReference>
<dbReference type="SMART" id="SM00345">
    <property type="entry name" value="HTH_GNTR"/>
    <property type="match status" value="1"/>
</dbReference>
<dbReference type="InterPro" id="IPR008920">
    <property type="entry name" value="TF_FadR/GntR_C"/>
</dbReference>
<dbReference type="PROSITE" id="PS50949">
    <property type="entry name" value="HTH_GNTR"/>
    <property type="match status" value="1"/>
</dbReference>
<dbReference type="GO" id="GO:0003677">
    <property type="term" value="F:DNA binding"/>
    <property type="evidence" value="ECO:0007669"/>
    <property type="project" value="UniProtKB-KW"/>
</dbReference>
<evidence type="ECO:0000256" key="1">
    <source>
        <dbReference type="ARBA" id="ARBA00023015"/>
    </source>
</evidence>
<dbReference type="Gene3D" id="1.20.120.530">
    <property type="entry name" value="GntR ligand-binding domain-like"/>
    <property type="match status" value="1"/>
</dbReference>
<evidence type="ECO:0000313" key="5">
    <source>
        <dbReference type="EMBL" id="RZU38184.1"/>
    </source>
</evidence>
<dbReference type="Proteomes" id="UP000292423">
    <property type="component" value="Unassembled WGS sequence"/>
</dbReference>
<keyword evidence="1" id="KW-0805">Transcription regulation</keyword>
<organism evidence="5 6">
    <name type="scientific">Fluviicoccus keumensis</name>
    <dbReference type="NCBI Taxonomy" id="1435465"/>
    <lineage>
        <taxon>Bacteria</taxon>
        <taxon>Pseudomonadati</taxon>
        <taxon>Pseudomonadota</taxon>
        <taxon>Gammaproteobacteria</taxon>
        <taxon>Moraxellales</taxon>
        <taxon>Moraxellaceae</taxon>
        <taxon>Fluviicoccus</taxon>
    </lineage>
</organism>
<dbReference type="Pfam" id="PF07729">
    <property type="entry name" value="FCD"/>
    <property type="match status" value="1"/>
</dbReference>
<comment type="caution">
    <text evidence="5">The sequence shown here is derived from an EMBL/GenBank/DDBJ whole genome shotgun (WGS) entry which is preliminary data.</text>
</comment>
<evidence type="ECO:0000256" key="3">
    <source>
        <dbReference type="ARBA" id="ARBA00023163"/>
    </source>
</evidence>
<dbReference type="InterPro" id="IPR036390">
    <property type="entry name" value="WH_DNA-bd_sf"/>
</dbReference>
<evidence type="ECO:0000256" key="2">
    <source>
        <dbReference type="ARBA" id="ARBA00023125"/>
    </source>
</evidence>
<dbReference type="EMBL" id="SHKX01000014">
    <property type="protein sequence ID" value="RZU38184.1"/>
    <property type="molecule type" value="Genomic_DNA"/>
</dbReference>
<evidence type="ECO:0000259" key="4">
    <source>
        <dbReference type="PROSITE" id="PS50949"/>
    </source>
</evidence>
<dbReference type="SUPFAM" id="SSF48008">
    <property type="entry name" value="GntR ligand-binding domain-like"/>
    <property type="match status" value="1"/>
</dbReference>
<dbReference type="AlphaFoldDB" id="A0A4Q7YMJ9"/>
<keyword evidence="3" id="KW-0804">Transcription</keyword>
<sequence>MNDPKVQLNVVRGGSRKETPENLAERIYGRLKEEIFNFHLLPGDRFSENEVAERMAASRTPVREALYRLQREGYVDVLYRSGWQVKPFDFRFFEEIYDVRIVLELAAVKKLCEQEIQSPILDDLKRIWLVTPEERLQDGHTVSMLDERFHEMLVEATGNREMARMHHDITERIRIIRRLDFTKGPRIEATYEEHGKILRSVLERRTDQAQRLLKSHIGESKAEVRKITLHMLHSAREALAADTVNGP</sequence>
<dbReference type="SUPFAM" id="SSF46785">
    <property type="entry name" value="Winged helix' DNA-binding domain"/>
    <property type="match status" value="1"/>
</dbReference>
<protein>
    <submittedName>
        <fullName evidence="5">GntR family transcriptional regulator</fullName>
    </submittedName>
</protein>
<dbReference type="PANTHER" id="PTHR43537:SF45">
    <property type="entry name" value="GNTR FAMILY REGULATORY PROTEIN"/>
    <property type="match status" value="1"/>
</dbReference>
<proteinExistence type="predicted"/>
<keyword evidence="6" id="KW-1185">Reference proteome</keyword>
<dbReference type="InterPro" id="IPR036388">
    <property type="entry name" value="WH-like_DNA-bd_sf"/>
</dbReference>
<dbReference type="RefSeq" id="WP_130414802.1">
    <property type="nucleotide sequence ID" value="NZ_SHKX01000014.1"/>
</dbReference>
<reference evidence="5 6" key="1">
    <citation type="submission" date="2019-02" db="EMBL/GenBank/DDBJ databases">
        <title>Genomic Encyclopedia of Type Strains, Phase IV (KMG-IV): sequencing the most valuable type-strain genomes for metagenomic binning, comparative biology and taxonomic classification.</title>
        <authorList>
            <person name="Goeker M."/>
        </authorList>
    </citation>
    <scope>NUCLEOTIDE SEQUENCE [LARGE SCALE GENOMIC DNA]</scope>
    <source>
        <strain evidence="5 6">DSM 105135</strain>
    </source>
</reference>
<dbReference type="Pfam" id="PF00392">
    <property type="entry name" value="GntR"/>
    <property type="match status" value="1"/>
</dbReference>
<dbReference type="InterPro" id="IPR000524">
    <property type="entry name" value="Tscrpt_reg_HTH_GntR"/>
</dbReference>
<name>A0A4Q7YMJ9_9GAMM</name>
<dbReference type="InterPro" id="IPR011711">
    <property type="entry name" value="GntR_C"/>
</dbReference>
<dbReference type="CDD" id="cd07377">
    <property type="entry name" value="WHTH_GntR"/>
    <property type="match status" value="1"/>
</dbReference>